<name>A0A645IEX3_9ZZZZ</name>
<accession>A0A645IEX3</accession>
<sequence>MFFHVKRFDRFRIIKDEYRSVRLVRDKGFMRRTKIIAPDDIVKSVCVQQSYGIIIADAVVRQLRIFFQQFFVALQRIQVDIAIIQHRLDQISDVFFLDFQTLVLMHEGHFRLHHPEFDQVAACFRFFGTESRAE</sequence>
<evidence type="ECO:0000313" key="1">
    <source>
        <dbReference type="EMBL" id="MPN49382.1"/>
    </source>
</evidence>
<proteinExistence type="predicted"/>
<dbReference type="AlphaFoldDB" id="A0A645IEX3"/>
<gene>
    <name evidence="1" type="ORF">SDC9_197002</name>
</gene>
<reference evidence="1" key="1">
    <citation type="submission" date="2019-08" db="EMBL/GenBank/DDBJ databases">
        <authorList>
            <person name="Kucharzyk K."/>
            <person name="Murdoch R.W."/>
            <person name="Higgins S."/>
            <person name="Loffler F."/>
        </authorList>
    </citation>
    <scope>NUCLEOTIDE SEQUENCE</scope>
</reference>
<protein>
    <submittedName>
        <fullName evidence="1">Uncharacterized protein</fullName>
    </submittedName>
</protein>
<comment type="caution">
    <text evidence="1">The sequence shown here is derived from an EMBL/GenBank/DDBJ whole genome shotgun (WGS) entry which is preliminary data.</text>
</comment>
<organism evidence="1">
    <name type="scientific">bioreactor metagenome</name>
    <dbReference type="NCBI Taxonomy" id="1076179"/>
    <lineage>
        <taxon>unclassified sequences</taxon>
        <taxon>metagenomes</taxon>
        <taxon>ecological metagenomes</taxon>
    </lineage>
</organism>
<dbReference type="EMBL" id="VSSQ01112581">
    <property type="protein sequence ID" value="MPN49382.1"/>
    <property type="molecule type" value="Genomic_DNA"/>
</dbReference>